<feature type="domain" description="BON" evidence="2">
    <location>
        <begin position="183"/>
        <end position="251"/>
    </location>
</feature>
<feature type="region of interest" description="Disordered" evidence="1">
    <location>
        <begin position="162"/>
        <end position="185"/>
    </location>
</feature>
<feature type="compositionally biased region" description="Polar residues" evidence="1">
    <location>
        <begin position="167"/>
        <end position="180"/>
    </location>
</feature>
<protein>
    <recommendedName>
        <fullName evidence="2">BON domain-containing protein</fullName>
    </recommendedName>
</protein>
<dbReference type="RefSeq" id="WP_343048123.1">
    <property type="nucleotide sequence ID" value="NZ_CADIKI010000004.1"/>
</dbReference>
<gene>
    <name evidence="3" type="ORF">LMG27177_01816</name>
</gene>
<reference evidence="3 4" key="1">
    <citation type="submission" date="2020-04" db="EMBL/GenBank/DDBJ databases">
        <authorList>
            <person name="De Canck E."/>
        </authorList>
    </citation>
    <scope>NUCLEOTIDE SEQUENCE [LARGE SCALE GENOMIC DNA]</scope>
    <source>
        <strain evidence="3 4">LMG 27177</strain>
    </source>
</reference>
<evidence type="ECO:0000256" key="1">
    <source>
        <dbReference type="SAM" id="MobiDB-lite"/>
    </source>
</evidence>
<dbReference type="Pfam" id="PF04972">
    <property type="entry name" value="BON"/>
    <property type="match status" value="1"/>
</dbReference>
<accession>A0A6J5FUY8</accession>
<evidence type="ECO:0000259" key="2">
    <source>
        <dbReference type="PROSITE" id="PS50914"/>
    </source>
</evidence>
<dbReference type="Gene3D" id="3.30.1340.30">
    <property type="match status" value="1"/>
</dbReference>
<dbReference type="Proteomes" id="UP000494252">
    <property type="component" value="Unassembled WGS sequence"/>
</dbReference>
<feature type="compositionally biased region" description="Basic and acidic residues" evidence="1">
    <location>
        <begin position="60"/>
        <end position="80"/>
    </location>
</feature>
<dbReference type="EMBL" id="CADIKI010000004">
    <property type="protein sequence ID" value="CAB3785326.1"/>
    <property type="molecule type" value="Genomic_DNA"/>
</dbReference>
<name>A0A6J5FUY8_9BURK</name>
<evidence type="ECO:0000313" key="3">
    <source>
        <dbReference type="EMBL" id="CAB3785326.1"/>
    </source>
</evidence>
<feature type="region of interest" description="Disordered" evidence="1">
    <location>
        <begin position="106"/>
        <end position="133"/>
    </location>
</feature>
<keyword evidence="4" id="KW-1185">Reference proteome</keyword>
<evidence type="ECO:0000313" key="4">
    <source>
        <dbReference type="Proteomes" id="UP000494252"/>
    </source>
</evidence>
<dbReference type="InterPro" id="IPR051686">
    <property type="entry name" value="Lipoprotein_DolP"/>
</dbReference>
<dbReference type="InterPro" id="IPR007055">
    <property type="entry name" value="BON_dom"/>
</dbReference>
<sequence length="257" mass="27588">MHAPGREAIDARSRCNLPAGLRRLRCALAGEYVCPSRFRHPPASRFPPFSVDTPPSQQHMRRDSSPSPHPREPAVTRQGRECPVHTVSAAYNQIRRSHTLLEAASRFTASPPLAPRSLKGRPGQTGKGGIVRTNGTSRIVGAIVAVSLAIGATYAFAQTPGGMPNDASAQNPSITTSPSRARTDSQLVRDVRRAFTRTTGLNSASIHVQARHGVVTLTGSVPQRSQIQRAGNAARSVRGVRAVTNRLTVRTRHSSGH</sequence>
<dbReference type="PANTHER" id="PTHR34606">
    <property type="entry name" value="BON DOMAIN-CONTAINING PROTEIN"/>
    <property type="match status" value="1"/>
</dbReference>
<organism evidence="3 4">
    <name type="scientific">Paraburkholderia fynbosensis</name>
    <dbReference type="NCBI Taxonomy" id="1200993"/>
    <lineage>
        <taxon>Bacteria</taxon>
        <taxon>Pseudomonadati</taxon>
        <taxon>Pseudomonadota</taxon>
        <taxon>Betaproteobacteria</taxon>
        <taxon>Burkholderiales</taxon>
        <taxon>Burkholderiaceae</taxon>
        <taxon>Paraburkholderia</taxon>
    </lineage>
</organism>
<dbReference type="AlphaFoldDB" id="A0A6J5FUY8"/>
<dbReference type="PANTHER" id="PTHR34606:SF15">
    <property type="entry name" value="BON DOMAIN-CONTAINING PROTEIN"/>
    <property type="match status" value="1"/>
</dbReference>
<feature type="region of interest" description="Disordered" evidence="1">
    <location>
        <begin position="43"/>
        <end position="80"/>
    </location>
</feature>
<dbReference type="PROSITE" id="PS50914">
    <property type="entry name" value="BON"/>
    <property type="match status" value="1"/>
</dbReference>
<proteinExistence type="predicted"/>